<evidence type="ECO:0000256" key="6">
    <source>
        <dbReference type="ARBA" id="ARBA00022749"/>
    </source>
</evidence>
<evidence type="ECO:0000256" key="19">
    <source>
        <dbReference type="RuleBase" id="RU003928"/>
    </source>
</evidence>
<evidence type="ECO:0000256" key="17">
    <source>
        <dbReference type="PROSITE-ProRule" id="PRU00703"/>
    </source>
</evidence>
<evidence type="ECO:0000256" key="10">
    <source>
        <dbReference type="ARBA" id="ARBA00023027"/>
    </source>
</evidence>
<evidence type="ECO:0000256" key="8">
    <source>
        <dbReference type="ARBA" id="ARBA00022958"/>
    </source>
</evidence>
<feature type="binding site" evidence="13">
    <location>
        <position position="306"/>
    </location>
    <ligand>
        <name>IMP</name>
        <dbReference type="ChEBI" id="CHEBI:58053"/>
    </ligand>
</feature>
<protein>
    <recommendedName>
        <fullName evidence="13 19">Inosine-5'-monophosphate dehydrogenase</fullName>
        <shortName evidence="13">IMP dehydrogenase</shortName>
        <shortName evidence="13">IMPD</shortName>
        <shortName evidence="13">IMPDH</shortName>
        <ecNumber evidence="13 19">1.1.1.205</ecNumber>
    </recommendedName>
</protein>
<evidence type="ECO:0000256" key="3">
    <source>
        <dbReference type="ARBA" id="ARBA00011881"/>
    </source>
</evidence>
<proteinExistence type="inferred from homology"/>
<evidence type="ECO:0000259" key="20">
    <source>
        <dbReference type="PROSITE" id="PS51371"/>
    </source>
</evidence>
<keyword evidence="9 13" id="KW-0560">Oxidoreductase</keyword>
<sequence length="490" mass="53100">MSFLSDKVIFEGLTFDDVLLVPSYSEILPREVDLSSRFTRSIIINAPIVTAAMDTVTEYKMAIAIAREGGIGVIHKNMDIDEQAHQVTTVKRAENGMIYDPITITQDKKVADALGIMSQFKIGGIPVVDKEGHLQGIVTNRDLRFEKDMNRPIREVMTSENLVTTTESTDLEKAAEILQHYKIEKLPVVDKNNKLIGLVTYKDITKAKDKPLACKDEKGRLRVAAGIGVAPDTMDRVDELMRAQVDALVVDTAHGHSKGVIEMLKKIKAKYPEKDIVAGNIGTEEAAKALVKAGADAVKVGIGPGSICTTRVIAGVGIPQLSAIYSVAKAIKNSGVPVIADGGVRYSGDIVKAIAAGANSVMAGGLFAGVEESPGETILYQGRKFKSYRGMGSIEAMQKGSKDRYFQDMEEDIKKLVPEGIAARVPYKGTLYEVLFQLMGGLRAGMGYCGARNIEQLQQAKFTKITNAGVLESHPHDVSITREAPNYSSR</sequence>
<evidence type="ECO:0000256" key="15">
    <source>
        <dbReference type="PIRSR" id="PIRSR000130-3"/>
    </source>
</evidence>
<name>A0A831LMJ7_9BACT</name>
<feature type="active site" description="Thioimidate intermediate" evidence="13 14">
    <location>
        <position position="308"/>
    </location>
</feature>
<dbReference type="EMBL" id="DSDK01000437">
    <property type="protein sequence ID" value="HDR51539.1"/>
    <property type="molecule type" value="Genomic_DNA"/>
</dbReference>
<feature type="binding site" evidence="13">
    <location>
        <position position="473"/>
    </location>
    <ligand>
        <name>K(+)</name>
        <dbReference type="ChEBI" id="CHEBI:29103"/>
        <note>ligand shared between two tetrameric partners</note>
    </ligand>
</feature>
<dbReference type="Gene3D" id="3.20.20.70">
    <property type="entry name" value="Aldolase class I"/>
    <property type="match status" value="1"/>
</dbReference>
<feature type="active site" description="Proton acceptor" evidence="13 14">
    <location>
        <position position="404"/>
    </location>
</feature>
<feature type="binding site" evidence="13">
    <location>
        <position position="474"/>
    </location>
    <ligand>
        <name>K(+)</name>
        <dbReference type="ChEBI" id="CHEBI:29103"/>
        <note>ligand shared between two tetrameric partners</note>
    </ligand>
</feature>
<dbReference type="UniPathway" id="UPA00601">
    <property type="reaction ID" value="UER00295"/>
</dbReference>
<dbReference type="InterPro" id="IPR015875">
    <property type="entry name" value="IMP_DH/GMP_Rdtase_CS"/>
</dbReference>
<dbReference type="InterPro" id="IPR001093">
    <property type="entry name" value="IMP_DH_GMPRt"/>
</dbReference>
<comment type="caution">
    <text evidence="21">The sequence shown here is derived from an EMBL/GenBank/DDBJ whole genome shotgun (WGS) entry which is preliminary data.</text>
</comment>
<dbReference type="InterPro" id="IPR000644">
    <property type="entry name" value="CBS_dom"/>
</dbReference>
<dbReference type="Pfam" id="PF00478">
    <property type="entry name" value="IMPDH"/>
    <property type="match status" value="1"/>
</dbReference>
<feature type="binding site" evidence="15">
    <location>
        <begin position="251"/>
        <end position="253"/>
    </location>
    <ligand>
        <name>NAD(+)</name>
        <dbReference type="ChEBI" id="CHEBI:57540"/>
    </ligand>
</feature>
<keyword evidence="10 13" id="KW-0520">NAD</keyword>
<dbReference type="PIRSF" id="PIRSF000130">
    <property type="entry name" value="IMPDH"/>
    <property type="match status" value="1"/>
</dbReference>
<dbReference type="FunFam" id="3.20.20.70:FF:000003">
    <property type="entry name" value="GMP reductase"/>
    <property type="match status" value="1"/>
</dbReference>
<keyword evidence="7 13" id="KW-0658">Purine biosynthesis</keyword>
<feature type="binding site" evidence="13">
    <location>
        <begin position="364"/>
        <end position="365"/>
    </location>
    <ligand>
        <name>IMP</name>
        <dbReference type="ChEBI" id="CHEBI:58053"/>
    </ligand>
</feature>
<dbReference type="PANTHER" id="PTHR11911">
    <property type="entry name" value="INOSINE-5-MONOPHOSPHATE DEHYDROGENASE RELATED"/>
    <property type="match status" value="1"/>
</dbReference>
<evidence type="ECO:0000256" key="2">
    <source>
        <dbReference type="ARBA" id="ARBA00005502"/>
    </source>
</evidence>
<evidence type="ECO:0000256" key="5">
    <source>
        <dbReference type="ARBA" id="ARBA00022737"/>
    </source>
</evidence>
<comment type="subunit">
    <text evidence="3 13">Homotetramer.</text>
</comment>
<feature type="binding site" evidence="13">
    <location>
        <position position="251"/>
    </location>
    <ligand>
        <name>NAD(+)</name>
        <dbReference type="ChEBI" id="CHEBI:57540"/>
    </ligand>
</feature>
<dbReference type="GO" id="GO:0006183">
    <property type="term" value="P:GTP biosynthetic process"/>
    <property type="evidence" value="ECO:0007669"/>
    <property type="project" value="TreeGrafter"/>
</dbReference>
<evidence type="ECO:0000256" key="9">
    <source>
        <dbReference type="ARBA" id="ARBA00023002"/>
    </source>
</evidence>
<feature type="domain" description="CBS" evidence="20">
    <location>
        <begin position="157"/>
        <end position="217"/>
    </location>
</feature>
<feature type="binding site" evidence="13">
    <location>
        <begin position="388"/>
        <end position="392"/>
    </location>
    <ligand>
        <name>IMP</name>
        <dbReference type="ChEBI" id="CHEBI:58053"/>
    </ligand>
</feature>
<dbReference type="InterPro" id="IPR013785">
    <property type="entry name" value="Aldolase_TIM"/>
</dbReference>
<dbReference type="CDD" id="cd04601">
    <property type="entry name" value="CBS_pair_IMPDH"/>
    <property type="match status" value="1"/>
</dbReference>
<dbReference type="HAMAP" id="MF_01964">
    <property type="entry name" value="IMPDH"/>
    <property type="match status" value="1"/>
</dbReference>
<comment type="similarity">
    <text evidence="2 13 18">Belongs to the IMPDH/GMPR family.</text>
</comment>
<feature type="binding site" description="in other chain" evidence="13 16">
    <location>
        <position position="305"/>
    </location>
    <ligand>
        <name>K(+)</name>
        <dbReference type="ChEBI" id="CHEBI:29103"/>
        <note>ligand shared between two tetrameric partners</note>
    </ligand>
</feature>
<evidence type="ECO:0000256" key="7">
    <source>
        <dbReference type="ARBA" id="ARBA00022755"/>
    </source>
</evidence>
<comment type="function">
    <text evidence="13">Catalyzes the conversion of inosine 5'-phosphate (IMP) to xanthosine 5'-phosphate (XMP), the first committed and rate-limiting step in the de novo synthesis of guanine nucleotides, and therefore plays an important role in the regulation of cell growth.</text>
</comment>
<evidence type="ECO:0000256" key="1">
    <source>
        <dbReference type="ARBA" id="ARBA00001958"/>
    </source>
</evidence>
<feature type="binding site" description="in other chain" evidence="13 16">
    <location>
        <position position="303"/>
    </location>
    <ligand>
        <name>K(+)</name>
        <dbReference type="ChEBI" id="CHEBI:29103"/>
        <note>ligand shared between two tetrameric partners</note>
    </ligand>
</feature>
<evidence type="ECO:0000256" key="11">
    <source>
        <dbReference type="ARBA" id="ARBA00023122"/>
    </source>
</evidence>
<dbReference type="GO" id="GO:0000166">
    <property type="term" value="F:nucleotide binding"/>
    <property type="evidence" value="ECO:0007669"/>
    <property type="project" value="UniProtKB-UniRule"/>
</dbReference>
<dbReference type="GO" id="GO:0003938">
    <property type="term" value="F:IMP dehydrogenase activity"/>
    <property type="evidence" value="ECO:0007669"/>
    <property type="project" value="UniProtKB-UniRule"/>
</dbReference>
<comment type="pathway">
    <text evidence="13 19">Purine metabolism; XMP biosynthesis via de novo pathway; XMP from IMP: step 1/1.</text>
</comment>
<evidence type="ECO:0000256" key="14">
    <source>
        <dbReference type="PIRSR" id="PIRSR000130-1"/>
    </source>
</evidence>
<dbReference type="CDD" id="cd00381">
    <property type="entry name" value="IMPDH"/>
    <property type="match status" value="1"/>
</dbReference>
<dbReference type="SMART" id="SM00116">
    <property type="entry name" value="CBS"/>
    <property type="match status" value="2"/>
</dbReference>
<dbReference type="Pfam" id="PF00571">
    <property type="entry name" value="CBS"/>
    <property type="match status" value="2"/>
</dbReference>
<evidence type="ECO:0000313" key="21">
    <source>
        <dbReference type="EMBL" id="HDR51539.1"/>
    </source>
</evidence>
<dbReference type="SUPFAM" id="SSF51412">
    <property type="entry name" value="Inosine monophosphate dehydrogenase (IMPDH)"/>
    <property type="match status" value="1"/>
</dbReference>
<feature type="domain" description="CBS" evidence="20">
    <location>
        <begin position="97"/>
        <end position="153"/>
    </location>
</feature>
<dbReference type="GO" id="GO:0006177">
    <property type="term" value="P:GMP biosynthetic process"/>
    <property type="evidence" value="ECO:0007669"/>
    <property type="project" value="UniProtKB-UniRule"/>
</dbReference>
<keyword evidence="8 13" id="KW-0630">Potassium</keyword>
<gene>
    <name evidence="13 21" type="primary">guaB</name>
    <name evidence="21" type="ORF">ENN90_07955</name>
</gene>
<dbReference type="NCBIfam" id="TIGR01302">
    <property type="entry name" value="IMP_dehydrog"/>
    <property type="match status" value="1"/>
</dbReference>
<comment type="catalytic activity">
    <reaction evidence="12 13 19">
        <text>IMP + NAD(+) + H2O = XMP + NADH + H(+)</text>
        <dbReference type="Rhea" id="RHEA:11708"/>
        <dbReference type="ChEBI" id="CHEBI:15377"/>
        <dbReference type="ChEBI" id="CHEBI:15378"/>
        <dbReference type="ChEBI" id="CHEBI:57464"/>
        <dbReference type="ChEBI" id="CHEBI:57540"/>
        <dbReference type="ChEBI" id="CHEBI:57945"/>
        <dbReference type="ChEBI" id="CHEBI:58053"/>
        <dbReference type="EC" id="1.1.1.205"/>
    </reaction>
</comment>
<evidence type="ECO:0000256" key="16">
    <source>
        <dbReference type="PIRSR" id="PIRSR000130-4"/>
    </source>
</evidence>
<reference evidence="21" key="1">
    <citation type="journal article" date="2020" name="mSystems">
        <title>Genome- and Community-Level Interaction Insights into Carbon Utilization and Element Cycling Functions of Hydrothermarchaeota in Hydrothermal Sediment.</title>
        <authorList>
            <person name="Zhou Z."/>
            <person name="Liu Y."/>
            <person name="Xu W."/>
            <person name="Pan J."/>
            <person name="Luo Z.H."/>
            <person name="Li M."/>
        </authorList>
    </citation>
    <scope>NUCLEOTIDE SEQUENCE [LARGE SCALE GENOMIC DNA]</scope>
    <source>
        <strain evidence="21">SpSt-1217</strain>
    </source>
</reference>
<dbReference type="Proteomes" id="UP000886047">
    <property type="component" value="Unassembled WGS sequence"/>
</dbReference>
<dbReference type="SUPFAM" id="SSF54631">
    <property type="entry name" value="CBS-domain pair"/>
    <property type="match status" value="1"/>
</dbReference>
<evidence type="ECO:0000256" key="12">
    <source>
        <dbReference type="ARBA" id="ARBA00048028"/>
    </source>
</evidence>
<dbReference type="PROSITE" id="PS51371">
    <property type="entry name" value="CBS"/>
    <property type="match status" value="2"/>
</dbReference>
<dbReference type="PROSITE" id="PS00487">
    <property type="entry name" value="IMP_DH_GMP_RED"/>
    <property type="match status" value="1"/>
</dbReference>
<keyword evidence="6 13" id="KW-0332">GMP biosynthesis</keyword>
<dbReference type="PANTHER" id="PTHR11911:SF111">
    <property type="entry name" value="INOSINE-5'-MONOPHOSPHATE DEHYDROGENASE"/>
    <property type="match status" value="1"/>
</dbReference>
<dbReference type="InterPro" id="IPR005990">
    <property type="entry name" value="IMP_DH"/>
</dbReference>
<evidence type="ECO:0000256" key="13">
    <source>
        <dbReference type="HAMAP-Rule" id="MF_01964"/>
    </source>
</evidence>
<feature type="binding site" evidence="13 15">
    <location>
        <begin position="301"/>
        <end position="303"/>
    </location>
    <ligand>
        <name>NAD(+)</name>
        <dbReference type="ChEBI" id="CHEBI:57540"/>
    </ligand>
</feature>
<keyword evidence="11 17" id="KW-0129">CBS domain</keyword>
<evidence type="ECO:0000256" key="4">
    <source>
        <dbReference type="ARBA" id="ARBA00022723"/>
    </source>
</evidence>
<accession>A0A831LMJ7</accession>
<dbReference type="GO" id="GO:0046872">
    <property type="term" value="F:metal ion binding"/>
    <property type="evidence" value="ECO:0007669"/>
    <property type="project" value="UniProtKB-UniRule"/>
</dbReference>
<keyword evidence="4 13" id="KW-0479">Metal-binding</keyword>
<feature type="binding site" description="in other chain" evidence="13 16">
    <location>
        <position position="308"/>
    </location>
    <ligand>
        <name>K(+)</name>
        <dbReference type="ChEBI" id="CHEBI:29103"/>
        <note>ligand shared between two tetrameric partners</note>
    </ligand>
</feature>
<feature type="binding site" evidence="13">
    <location>
        <position position="419"/>
    </location>
    <ligand>
        <name>IMP</name>
        <dbReference type="ChEBI" id="CHEBI:58053"/>
    </ligand>
</feature>
<comment type="activity regulation">
    <text evidence="13">Mycophenolic acid (MPA) is a non-competitive inhibitor that prevents formation of the closed enzyme conformation by binding to the same site as the amobile flap. In contrast, mizoribine monophosphate (MZP) is a competitive inhibitor that induces the closed conformation. MPA is a potent inhibitor of mammalian IMPDHs but a poor inhibitor of the bacterial enzymes. MZP is a more potent inhibitor of bacterial IMPDH.</text>
</comment>
<feature type="binding site" evidence="13">
    <location>
        <begin position="341"/>
        <end position="343"/>
    </location>
    <ligand>
        <name>IMP</name>
        <dbReference type="ChEBI" id="CHEBI:58053"/>
    </ligand>
</feature>
<feature type="binding site" evidence="13">
    <location>
        <position position="472"/>
    </location>
    <ligand>
        <name>K(+)</name>
        <dbReference type="ChEBI" id="CHEBI:29103"/>
        <note>ligand shared between two tetrameric partners</note>
    </ligand>
</feature>
<comment type="cofactor">
    <cofactor evidence="1 13">
        <name>K(+)</name>
        <dbReference type="ChEBI" id="CHEBI:29103"/>
    </cofactor>
</comment>
<organism evidence="21">
    <name type="scientific">Mariniphaga anaerophila</name>
    <dbReference type="NCBI Taxonomy" id="1484053"/>
    <lineage>
        <taxon>Bacteria</taxon>
        <taxon>Pseudomonadati</taxon>
        <taxon>Bacteroidota</taxon>
        <taxon>Bacteroidia</taxon>
        <taxon>Marinilabiliales</taxon>
        <taxon>Prolixibacteraceae</taxon>
        <taxon>Mariniphaga</taxon>
    </lineage>
</organism>
<dbReference type="AlphaFoldDB" id="A0A831LMJ7"/>
<comment type="caution">
    <text evidence="13">Lacks conserved residue(s) required for the propagation of feature annotation.</text>
</comment>
<dbReference type="InterPro" id="IPR046342">
    <property type="entry name" value="CBS_dom_sf"/>
</dbReference>
<keyword evidence="5" id="KW-0677">Repeat</keyword>
<dbReference type="SMART" id="SM01240">
    <property type="entry name" value="IMPDH"/>
    <property type="match status" value="1"/>
</dbReference>
<evidence type="ECO:0000256" key="18">
    <source>
        <dbReference type="RuleBase" id="RU003927"/>
    </source>
</evidence>
<dbReference type="EC" id="1.1.1.205" evidence="13 19"/>